<protein>
    <recommendedName>
        <fullName evidence="4">Tetratricopeptide repeat protein</fullName>
    </recommendedName>
</protein>
<dbReference type="Pfam" id="PF14559">
    <property type="entry name" value="TPR_19"/>
    <property type="match status" value="1"/>
</dbReference>
<dbReference type="Proteomes" id="UP000252355">
    <property type="component" value="Unassembled WGS sequence"/>
</dbReference>
<dbReference type="InterPro" id="IPR011989">
    <property type="entry name" value="ARM-like"/>
</dbReference>
<dbReference type="Pfam" id="PF13646">
    <property type="entry name" value="HEAT_2"/>
    <property type="match status" value="2"/>
</dbReference>
<comment type="caution">
    <text evidence="2">The sequence shown here is derived from an EMBL/GenBank/DDBJ whole genome shotgun (WGS) entry which is preliminary data.</text>
</comment>
<evidence type="ECO:0000256" key="1">
    <source>
        <dbReference type="PROSITE-ProRule" id="PRU00339"/>
    </source>
</evidence>
<dbReference type="SUPFAM" id="SSF48371">
    <property type="entry name" value="ARM repeat"/>
    <property type="match status" value="2"/>
</dbReference>
<dbReference type="PANTHER" id="PTHR12697:SF5">
    <property type="entry name" value="DEOXYHYPUSINE HYDROXYLASE"/>
    <property type="match status" value="1"/>
</dbReference>
<keyword evidence="1" id="KW-0802">TPR repeat</keyword>
<dbReference type="EMBL" id="QOQW01000006">
    <property type="protein sequence ID" value="RCK80358.1"/>
    <property type="molecule type" value="Genomic_DNA"/>
</dbReference>
<gene>
    <name evidence="2" type="ORF">OZSIB_3104</name>
</gene>
<accession>A0A367ZQF5</accession>
<dbReference type="Pfam" id="PF03130">
    <property type="entry name" value="HEAT_PBS"/>
    <property type="match status" value="1"/>
</dbReference>
<evidence type="ECO:0000313" key="2">
    <source>
        <dbReference type="EMBL" id="RCK80358.1"/>
    </source>
</evidence>
<feature type="repeat" description="TPR" evidence="1">
    <location>
        <begin position="635"/>
        <end position="668"/>
    </location>
</feature>
<evidence type="ECO:0000313" key="3">
    <source>
        <dbReference type="Proteomes" id="UP000252355"/>
    </source>
</evidence>
<evidence type="ECO:0008006" key="4">
    <source>
        <dbReference type="Google" id="ProtNLM"/>
    </source>
</evidence>
<dbReference type="SMART" id="SM00567">
    <property type="entry name" value="EZ_HEAT"/>
    <property type="match status" value="5"/>
</dbReference>
<dbReference type="InterPro" id="IPR011990">
    <property type="entry name" value="TPR-like_helical_dom_sf"/>
</dbReference>
<reference evidence="2 3" key="1">
    <citation type="submission" date="2018-05" db="EMBL/GenBank/DDBJ databases">
        <title>A metagenomic window into the 2 km-deep terrestrial subsurface aquifer revealed taxonomically and functionally diverse microbial community comprising novel uncultured bacterial lineages.</title>
        <authorList>
            <person name="Kadnikov V.V."/>
            <person name="Mardanov A.V."/>
            <person name="Beletsky A.V."/>
            <person name="Banks D."/>
            <person name="Pimenov N.V."/>
            <person name="Frank Y.A."/>
            <person name="Karnachuk O.V."/>
            <person name="Ravin N.V."/>
        </authorList>
    </citation>
    <scope>NUCLEOTIDE SEQUENCE [LARGE SCALE GENOMIC DNA]</scope>
    <source>
        <strain evidence="2">BY5</strain>
    </source>
</reference>
<dbReference type="AlphaFoldDB" id="A0A367ZQF5"/>
<dbReference type="SMART" id="SM00028">
    <property type="entry name" value="TPR"/>
    <property type="match status" value="3"/>
</dbReference>
<feature type="repeat" description="TPR" evidence="1">
    <location>
        <begin position="562"/>
        <end position="595"/>
    </location>
</feature>
<organism evidence="2 3">
    <name type="scientific">Candidatus Ozemobacter sibiricus</name>
    <dbReference type="NCBI Taxonomy" id="2268124"/>
    <lineage>
        <taxon>Bacteria</taxon>
        <taxon>Candidatus Ozemobacteria</taxon>
        <taxon>Candidatus Ozemobacterales</taxon>
        <taxon>Candidatus Ozemobacteraceae</taxon>
        <taxon>Candidatus Ozemobacter</taxon>
    </lineage>
</organism>
<dbReference type="Gene3D" id="1.25.40.10">
    <property type="entry name" value="Tetratricopeptide repeat domain"/>
    <property type="match status" value="1"/>
</dbReference>
<name>A0A367ZQF5_9BACT</name>
<sequence>MSLGPELEPFRLVKAARRLLRPATAALEARVAAGDDDDALYAALLALGKIGDPASLEVLQGALDRFPERPEPIAALGHYRSSTPVPKLLKLLENPDHPFKEEVVRVLGEIGDPMAGKVLKELLHDQDRMVRYHAAWALYKIGGRDVAQSLCRLLSDPDEWIVINVLEILSRLKEVEAIPSLVGQFEIARDPRLKAIIISTLASFGETQLLKVFEEGLKSFDPRIQANAVEAISLLKISGLEMKRKLKRFYGHSNNRVRANTALALHRIDEATVTQEIQAMLDSPDVATRRSAAFVLSKAALPGRDAMIDRLLGDPSYAVRKMALKAALALETGVSIGRIQPLLTDQNIWVRREAVDCARKIPEFPAAVILEAFKAEKSPPVLDSMLDFIVERHLDQAVDAILAKIREEPEEGLPKLLSALGHLEARDAILKARKSLGAATPEIMREYYIALLLHGDLGVLAEISAALQDRKREEEVLLHIELAGELGAFLQQTDRFSRRLHEALAAEVAKDLAGVATLDAPPAPPALQKDALPRGLELVAQGRLEEAIRFFEEYLRAFPGSTEALYHLAAALFRQGEVEKALPILLELLEKAPGHVAGELLLGQIHFQRKRWDELMKLYENLCGRLPRDDPKTLGQVQGALGLAYFHLKRYQKAIETLNQAMATNPRDLSSCYHLALCYYAVKEHAKALGLLRNLKATLPADSRVFRNVEELIQKLEDEG</sequence>
<dbReference type="PANTHER" id="PTHR12697">
    <property type="entry name" value="PBS LYASE HEAT-LIKE PROTEIN"/>
    <property type="match status" value="1"/>
</dbReference>
<dbReference type="Pfam" id="PF12895">
    <property type="entry name" value="ANAPC3"/>
    <property type="match status" value="1"/>
</dbReference>
<proteinExistence type="predicted"/>
<dbReference type="InterPro" id="IPR004155">
    <property type="entry name" value="PBS_lyase_HEAT"/>
</dbReference>
<dbReference type="SUPFAM" id="SSF48452">
    <property type="entry name" value="TPR-like"/>
    <property type="match status" value="1"/>
</dbReference>
<dbReference type="Gene3D" id="1.25.10.10">
    <property type="entry name" value="Leucine-rich Repeat Variant"/>
    <property type="match status" value="2"/>
</dbReference>
<dbReference type="GO" id="GO:0016491">
    <property type="term" value="F:oxidoreductase activity"/>
    <property type="evidence" value="ECO:0007669"/>
    <property type="project" value="TreeGrafter"/>
</dbReference>
<dbReference type="PROSITE" id="PS50005">
    <property type="entry name" value="TPR"/>
    <property type="match status" value="2"/>
</dbReference>
<dbReference type="InterPro" id="IPR016024">
    <property type="entry name" value="ARM-type_fold"/>
</dbReference>
<dbReference type="InterPro" id="IPR019734">
    <property type="entry name" value="TPR_rpt"/>
</dbReference>